<reference evidence="1" key="2">
    <citation type="journal article" date="2015" name="Data Brief">
        <title>Shoot transcriptome of the giant reed, Arundo donax.</title>
        <authorList>
            <person name="Barrero R.A."/>
            <person name="Guerrero F.D."/>
            <person name="Moolhuijzen P."/>
            <person name="Goolsby J.A."/>
            <person name="Tidwell J."/>
            <person name="Bellgard S.E."/>
            <person name="Bellgard M.I."/>
        </authorList>
    </citation>
    <scope>NUCLEOTIDE SEQUENCE</scope>
    <source>
        <tissue evidence="1">Shoot tissue taken approximately 20 cm above the soil surface</tissue>
    </source>
</reference>
<dbReference type="EMBL" id="GBRH01259555">
    <property type="protein sequence ID" value="JAD38340.1"/>
    <property type="molecule type" value="Transcribed_RNA"/>
</dbReference>
<sequence length="17" mass="2123">MLISYYYVNICVNRCHM</sequence>
<protein>
    <submittedName>
        <fullName evidence="1">Uncharacterized protein</fullName>
    </submittedName>
</protein>
<accession>A0A0A8ZNL6</accession>
<evidence type="ECO:0000313" key="1">
    <source>
        <dbReference type="EMBL" id="JAD38340.1"/>
    </source>
</evidence>
<name>A0A0A8ZNL6_ARUDO</name>
<dbReference type="AlphaFoldDB" id="A0A0A8ZNL6"/>
<proteinExistence type="predicted"/>
<organism evidence="1">
    <name type="scientific">Arundo donax</name>
    <name type="common">Giant reed</name>
    <name type="synonym">Donax arundinaceus</name>
    <dbReference type="NCBI Taxonomy" id="35708"/>
    <lineage>
        <taxon>Eukaryota</taxon>
        <taxon>Viridiplantae</taxon>
        <taxon>Streptophyta</taxon>
        <taxon>Embryophyta</taxon>
        <taxon>Tracheophyta</taxon>
        <taxon>Spermatophyta</taxon>
        <taxon>Magnoliopsida</taxon>
        <taxon>Liliopsida</taxon>
        <taxon>Poales</taxon>
        <taxon>Poaceae</taxon>
        <taxon>PACMAD clade</taxon>
        <taxon>Arundinoideae</taxon>
        <taxon>Arundineae</taxon>
        <taxon>Arundo</taxon>
    </lineage>
</organism>
<reference evidence="1" key="1">
    <citation type="submission" date="2014-09" db="EMBL/GenBank/DDBJ databases">
        <authorList>
            <person name="Magalhaes I.L.F."/>
            <person name="Oliveira U."/>
            <person name="Santos F.R."/>
            <person name="Vidigal T.H.D.A."/>
            <person name="Brescovit A.D."/>
            <person name="Santos A.J."/>
        </authorList>
    </citation>
    <scope>NUCLEOTIDE SEQUENCE</scope>
    <source>
        <tissue evidence="1">Shoot tissue taken approximately 20 cm above the soil surface</tissue>
    </source>
</reference>